<dbReference type="InterPro" id="IPR037523">
    <property type="entry name" value="VOC_core"/>
</dbReference>
<dbReference type="PROSITE" id="PS51819">
    <property type="entry name" value="VOC"/>
    <property type="match status" value="1"/>
</dbReference>
<keyword evidence="3" id="KW-1185">Reference proteome</keyword>
<dbReference type="SUPFAM" id="SSF54593">
    <property type="entry name" value="Glyoxalase/Bleomycin resistance protein/Dihydroxybiphenyl dioxygenase"/>
    <property type="match status" value="1"/>
</dbReference>
<sequence length="116" mass="12780">MTLKLDMVTINTTDAEPLARWWAEQTNAEITQTNGGWFVVLEGGGLPVMLAFQKVDDQSVAKNSIHLDLAAPDLDAEVDRLLTAGATLIERRGDESFRWVTLADPQGNEFDVAEHV</sequence>
<evidence type="ECO:0000259" key="1">
    <source>
        <dbReference type="PROSITE" id="PS51819"/>
    </source>
</evidence>
<dbReference type="AlphaFoldDB" id="A0A975S529"/>
<dbReference type="PANTHER" id="PTHR35908:SF1">
    <property type="entry name" value="CONSERVED PROTEIN"/>
    <property type="match status" value="1"/>
</dbReference>
<organism evidence="2 3">
    <name type="scientific">Arthrobacter sunyaminii</name>
    <dbReference type="NCBI Taxonomy" id="2816859"/>
    <lineage>
        <taxon>Bacteria</taxon>
        <taxon>Bacillati</taxon>
        <taxon>Actinomycetota</taxon>
        <taxon>Actinomycetes</taxon>
        <taxon>Micrococcales</taxon>
        <taxon>Micrococcaceae</taxon>
        <taxon>Arthrobacter</taxon>
    </lineage>
</organism>
<proteinExistence type="predicted"/>
<dbReference type="KEGG" id="asun:KG104_11095"/>
<dbReference type="InterPro" id="IPR029068">
    <property type="entry name" value="Glyas_Bleomycin-R_OHBP_Dase"/>
</dbReference>
<accession>A0A975S529</accession>
<evidence type="ECO:0000313" key="3">
    <source>
        <dbReference type="Proteomes" id="UP000680588"/>
    </source>
</evidence>
<dbReference type="Gene3D" id="3.10.180.10">
    <property type="entry name" value="2,3-Dihydroxybiphenyl 1,2-Dioxygenase, domain 1"/>
    <property type="match status" value="1"/>
</dbReference>
<evidence type="ECO:0000313" key="2">
    <source>
        <dbReference type="EMBL" id="QWQ35069.1"/>
    </source>
</evidence>
<feature type="domain" description="VOC" evidence="1">
    <location>
        <begin position="4"/>
        <end position="115"/>
    </location>
</feature>
<name>A0A975S529_9MICC</name>
<protein>
    <submittedName>
        <fullName evidence="2">VOC family protein</fullName>
    </submittedName>
</protein>
<dbReference type="Pfam" id="PF18029">
    <property type="entry name" value="Glyoxalase_6"/>
    <property type="match status" value="1"/>
</dbReference>
<dbReference type="CDD" id="cd06587">
    <property type="entry name" value="VOC"/>
    <property type="match status" value="1"/>
</dbReference>
<reference evidence="2" key="1">
    <citation type="submission" date="2021-06" db="EMBL/GenBank/DDBJ databases">
        <title>Novel species in genus Arthrobacter.</title>
        <authorList>
            <person name="Zhang G."/>
        </authorList>
    </citation>
    <scope>NUCLEOTIDE SEQUENCE</scope>
    <source>
        <strain evidence="2">Zg-ZUI122</strain>
    </source>
</reference>
<dbReference type="Proteomes" id="UP000680588">
    <property type="component" value="Chromosome"/>
</dbReference>
<dbReference type="EMBL" id="CP076456">
    <property type="protein sequence ID" value="QWQ35069.1"/>
    <property type="molecule type" value="Genomic_DNA"/>
</dbReference>
<dbReference type="PANTHER" id="PTHR35908">
    <property type="entry name" value="HYPOTHETICAL FUSION PROTEIN"/>
    <property type="match status" value="1"/>
</dbReference>
<dbReference type="InterPro" id="IPR041581">
    <property type="entry name" value="Glyoxalase_6"/>
</dbReference>
<dbReference type="RefSeq" id="WP_104161256.1">
    <property type="nucleotide sequence ID" value="NZ_CP076456.1"/>
</dbReference>
<gene>
    <name evidence="2" type="ORF">KG104_11095</name>
</gene>